<organism evidence="2 3">
    <name type="scientific">Brenthis ino</name>
    <name type="common">lesser marbled fritillary</name>
    <dbReference type="NCBI Taxonomy" id="405034"/>
    <lineage>
        <taxon>Eukaryota</taxon>
        <taxon>Metazoa</taxon>
        <taxon>Ecdysozoa</taxon>
        <taxon>Arthropoda</taxon>
        <taxon>Hexapoda</taxon>
        <taxon>Insecta</taxon>
        <taxon>Pterygota</taxon>
        <taxon>Neoptera</taxon>
        <taxon>Endopterygota</taxon>
        <taxon>Lepidoptera</taxon>
        <taxon>Glossata</taxon>
        <taxon>Ditrysia</taxon>
        <taxon>Papilionoidea</taxon>
        <taxon>Nymphalidae</taxon>
        <taxon>Heliconiinae</taxon>
        <taxon>Argynnini</taxon>
        <taxon>Brenthis</taxon>
    </lineage>
</organism>
<evidence type="ECO:0000256" key="1">
    <source>
        <dbReference type="SAM" id="MobiDB-lite"/>
    </source>
</evidence>
<protein>
    <recommendedName>
        <fullName evidence="4">Zinc finger MYND domain-containing protein 10</fullName>
    </recommendedName>
</protein>
<feature type="non-terminal residue" evidence="2">
    <location>
        <position position="560"/>
    </location>
</feature>
<keyword evidence="3" id="KW-1185">Reference proteome</keyword>
<evidence type="ECO:0000313" key="3">
    <source>
        <dbReference type="Proteomes" id="UP000838878"/>
    </source>
</evidence>
<dbReference type="Gene3D" id="6.10.140.2220">
    <property type="match status" value="1"/>
</dbReference>
<dbReference type="Proteomes" id="UP000838878">
    <property type="component" value="Chromosome 12"/>
</dbReference>
<name>A0A8J9UEI7_9NEOP</name>
<feature type="region of interest" description="Disordered" evidence="1">
    <location>
        <begin position="529"/>
        <end position="560"/>
    </location>
</feature>
<gene>
    <name evidence="2" type="ORF">BINO364_LOCUS4432</name>
</gene>
<dbReference type="GO" id="GO:0034451">
    <property type="term" value="C:centriolar satellite"/>
    <property type="evidence" value="ECO:0007669"/>
    <property type="project" value="TreeGrafter"/>
</dbReference>
<dbReference type="OrthoDB" id="432970at2759"/>
<dbReference type="GO" id="GO:0044458">
    <property type="term" value="P:motile cilium assembly"/>
    <property type="evidence" value="ECO:0007669"/>
    <property type="project" value="TreeGrafter"/>
</dbReference>
<feature type="compositionally biased region" description="Acidic residues" evidence="1">
    <location>
        <begin position="531"/>
        <end position="560"/>
    </location>
</feature>
<sequence length="560" mass="63614">MVEKDAQLSALDIGELDMFVQSIEPWRIESIGNQGWIDWHIRLQKLNQQAVLEASSMQEELTKETLISYGKLPILVHEAICIQIWRLKIYPQIMKLEPAPANTFGIYMVLYHEAATVGLLETVLFHEDGAHCISEVAIDLLHYAVDQLTALVVLINNGYLKPLAVKDLQSETAAEELERQKKDLQFDISMRCISIVRYLAEHMEFAGIGASISTNLYKTYDVPSVLCHLIQLQPWRKVNDNGDLQMFNFGRWSKPTADDLSQLHRSEAQLWLCLRQLLLEPRLQHHYTIDECRRSVFCSLQAKLTDTMLDQVPPLGHLKMFLCQLAVGDYSSLHNKTNGVKNPGCTLIEVVPQIKDAYLKEVHKRTKSIAISQLQYFQMDGSESSKSMAKKLLESYTSDAALALDSGGAKCAKCGDKASKKCSRCKTEWYCGRIVIFNKTYKVKDKSQPFSLSVRNYDACNLPPCESELLQQVLRTKFIACLWSNAHNAKITDLLPTDYGWKIVDGKFKMNWFAGDQLPKAYEDVVITPDILEDTPESDTQSEDEIEPEEEDDSTDEDDD</sequence>
<dbReference type="AlphaFoldDB" id="A0A8J9UEI7"/>
<dbReference type="PANTHER" id="PTHR13244:SF7">
    <property type="entry name" value="ZINC FINGER MYND DOMAIN-CONTAINING PROTEIN 10"/>
    <property type="match status" value="1"/>
</dbReference>
<dbReference type="GO" id="GO:0036158">
    <property type="term" value="P:outer dynein arm assembly"/>
    <property type="evidence" value="ECO:0007669"/>
    <property type="project" value="TreeGrafter"/>
</dbReference>
<dbReference type="GO" id="GO:0036159">
    <property type="term" value="P:inner dynein arm assembly"/>
    <property type="evidence" value="ECO:0007669"/>
    <property type="project" value="TreeGrafter"/>
</dbReference>
<dbReference type="GO" id="GO:0005737">
    <property type="term" value="C:cytoplasm"/>
    <property type="evidence" value="ECO:0007669"/>
    <property type="project" value="TreeGrafter"/>
</dbReference>
<dbReference type="EMBL" id="OV170232">
    <property type="protein sequence ID" value="CAH0717874.1"/>
    <property type="molecule type" value="Genomic_DNA"/>
</dbReference>
<reference evidence="2" key="1">
    <citation type="submission" date="2021-12" db="EMBL/GenBank/DDBJ databases">
        <authorList>
            <person name="Martin H S."/>
        </authorList>
    </citation>
    <scope>NUCLEOTIDE SEQUENCE</scope>
</reference>
<dbReference type="PANTHER" id="PTHR13244">
    <property type="entry name" value="ZINC FINGER MYND DOMAIN CONTAINING PROTEIN 10"/>
    <property type="match status" value="1"/>
</dbReference>
<dbReference type="InterPro" id="IPR052298">
    <property type="entry name" value="ZMYND10"/>
</dbReference>
<evidence type="ECO:0008006" key="4">
    <source>
        <dbReference type="Google" id="ProtNLM"/>
    </source>
</evidence>
<accession>A0A8J9UEI7</accession>
<proteinExistence type="predicted"/>
<evidence type="ECO:0000313" key="2">
    <source>
        <dbReference type="EMBL" id="CAH0717874.1"/>
    </source>
</evidence>